<protein>
    <recommendedName>
        <fullName evidence="1">Luciferase domain-containing protein</fullName>
    </recommendedName>
</protein>
<evidence type="ECO:0000259" key="1">
    <source>
        <dbReference type="Pfam" id="PF17648"/>
    </source>
</evidence>
<dbReference type="InterPro" id="IPR048273">
    <property type="entry name" value="Luciferase"/>
</dbReference>
<evidence type="ECO:0000313" key="2">
    <source>
        <dbReference type="EMBL" id="SPO36713.1"/>
    </source>
</evidence>
<reference evidence="2 3" key="1">
    <citation type="submission" date="2018-03" db="EMBL/GenBank/DDBJ databases">
        <authorList>
            <person name="Guldener U."/>
        </authorList>
    </citation>
    <scope>NUCLEOTIDE SEQUENCE [LARGE SCALE GENOMIC DNA]</scope>
    <source>
        <strain evidence="2 3">DAOM196992</strain>
    </source>
</reference>
<proteinExistence type="predicted"/>
<dbReference type="AlphaFoldDB" id="A0A5C3EWS3"/>
<dbReference type="OrthoDB" id="5358398at2759"/>
<dbReference type="InterPro" id="IPR040841">
    <property type="entry name" value="Luciferase_dom"/>
</dbReference>
<dbReference type="PANTHER" id="PTHR38695:SF1">
    <property type="entry name" value="AMINO ACID PERMEASE_ SLC12A DOMAIN-CONTAINING PROTEIN"/>
    <property type="match status" value="1"/>
</dbReference>
<dbReference type="EMBL" id="OOIP01000005">
    <property type="protein sequence ID" value="SPO36713.1"/>
    <property type="molecule type" value="Genomic_DNA"/>
</dbReference>
<sequence length="297" mass="32121">MATYIQAWRPVRLARAVYDTSPLLVSSLVALLVANLASTGYRDYRLYISLGGGGPLPHNLFGWLVHSLVLQPLALARFWRTSSRHYLPLADGGGRGYLKGQLGSRRGGRPKTAGVAPHRQVDQLDETGSEEALKAHLRQLAANHPSHLLISSSRIEPSSTALFSLTHTLVTRSDAPSRSTRSAAFPSDLSRLFLSSLPGAEFCHVHAPPDAPGKQDGSLHLVLSPEDADEVIGKGWGELHGLAGCPAYTGFWIVQRKVGLPPTYTLIYAPRDDDEVEAVKRIINASVAFATGLREVP</sequence>
<dbReference type="Pfam" id="PF17648">
    <property type="entry name" value="Luciferase"/>
    <property type="match status" value="1"/>
</dbReference>
<organism evidence="2 3">
    <name type="scientific">Pseudozyma flocculosa</name>
    <dbReference type="NCBI Taxonomy" id="84751"/>
    <lineage>
        <taxon>Eukaryota</taxon>
        <taxon>Fungi</taxon>
        <taxon>Dikarya</taxon>
        <taxon>Basidiomycota</taxon>
        <taxon>Ustilaginomycotina</taxon>
        <taxon>Ustilaginomycetes</taxon>
        <taxon>Ustilaginales</taxon>
        <taxon>Ustilaginaceae</taxon>
        <taxon>Pseudozyma</taxon>
    </lineage>
</organism>
<keyword evidence="3" id="KW-1185">Reference proteome</keyword>
<evidence type="ECO:0000313" key="3">
    <source>
        <dbReference type="Proteomes" id="UP000323386"/>
    </source>
</evidence>
<gene>
    <name evidence="2" type="ORF">PSFLO_02184</name>
</gene>
<feature type="domain" description="Luciferase" evidence="1">
    <location>
        <begin position="199"/>
        <end position="286"/>
    </location>
</feature>
<accession>A0A5C3EWS3</accession>
<dbReference type="PANTHER" id="PTHR38695">
    <property type="entry name" value="AMINO ACID PERMEASE_ SLC12A DOMAIN-CONTAINING PROTEIN"/>
    <property type="match status" value="1"/>
</dbReference>
<name>A0A5C3EWS3_9BASI</name>
<dbReference type="Proteomes" id="UP000323386">
    <property type="component" value="Unassembled WGS sequence"/>
</dbReference>